<dbReference type="Proteomes" id="UP000177982">
    <property type="component" value="Unassembled WGS sequence"/>
</dbReference>
<reference evidence="2 3" key="1">
    <citation type="journal article" date="2016" name="Nat. Commun.">
        <title>Thousands of microbial genomes shed light on interconnected biogeochemical processes in an aquifer system.</title>
        <authorList>
            <person name="Anantharaman K."/>
            <person name="Brown C.T."/>
            <person name="Hug L.A."/>
            <person name="Sharon I."/>
            <person name="Castelle C.J."/>
            <person name="Probst A.J."/>
            <person name="Thomas B.C."/>
            <person name="Singh A."/>
            <person name="Wilkins M.J."/>
            <person name="Karaoz U."/>
            <person name="Brodie E.L."/>
            <person name="Williams K.H."/>
            <person name="Hubbard S.S."/>
            <person name="Banfield J.F."/>
        </authorList>
    </citation>
    <scope>NUCLEOTIDE SEQUENCE [LARGE SCALE GENOMIC DNA]</scope>
</reference>
<keyword evidence="1" id="KW-1133">Transmembrane helix</keyword>
<proteinExistence type="predicted"/>
<keyword evidence="1" id="KW-0472">Membrane</keyword>
<evidence type="ECO:0000313" key="3">
    <source>
        <dbReference type="Proteomes" id="UP000177982"/>
    </source>
</evidence>
<dbReference type="EMBL" id="MHQO01000026">
    <property type="protein sequence ID" value="OHA06642.1"/>
    <property type="molecule type" value="Genomic_DNA"/>
</dbReference>
<evidence type="ECO:0008006" key="4">
    <source>
        <dbReference type="Google" id="ProtNLM"/>
    </source>
</evidence>
<keyword evidence="1" id="KW-0812">Transmembrane</keyword>
<name>A0A1G2L737_9BACT</name>
<feature type="transmembrane region" description="Helical" evidence="1">
    <location>
        <begin position="20"/>
        <end position="43"/>
    </location>
</feature>
<evidence type="ECO:0000313" key="2">
    <source>
        <dbReference type="EMBL" id="OHA06642.1"/>
    </source>
</evidence>
<protein>
    <recommendedName>
        <fullName evidence="4">DUF4145 domain-containing protein</fullName>
    </recommendedName>
</protein>
<dbReference type="AlphaFoldDB" id="A0A1G2L737"/>
<comment type="caution">
    <text evidence="2">The sequence shown here is derived from an EMBL/GenBank/DDBJ whole genome shotgun (WGS) entry which is preliminary data.</text>
</comment>
<evidence type="ECO:0000256" key="1">
    <source>
        <dbReference type="SAM" id="Phobius"/>
    </source>
</evidence>
<organism evidence="2 3">
    <name type="scientific">Candidatus Sungbacteria bacterium RIFCSPLOWO2_01_FULL_47_10</name>
    <dbReference type="NCBI Taxonomy" id="1802276"/>
    <lineage>
        <taxon>Bacteria</taxon>
        <taxon>Candidatus Sungiibacteriota</taxon>
    </lineage>
</organism>
<sequence length="180" mass="20738">MEFYFNLLDRFYSSGGGTFILSMKFVGGLLSIVFFGFIIYLNVLMFRLQNPKGAVEKIEEIVGEDFGKIPESEKREVPKKWQSVLDKASSPTPSDWKLAVIEADTIMDDILKKMRLEGNSFGDRLKQLDRSKLNSIDNLWDAHKIRNLIAHDPNRPVSRQEIDRAIDGYEKALDELEFIF</sequence>
<gene>
    <name evidence="2" type="ORF">A2934_01090</name>
</gene>
<accession>A0A1G2L737</accession>